<evidence type="ECO:0000313" key="2">
    <source>
        <dbReference type="Proteomes" id="UP000480303"/>
    </source>
</evidence>
<dbReference type="AlphaFoldDB" id="A0A6A0BFY1"/>
<evidence type="ECO:0000313" key="1">
    <source>
        <dbReference type="EMBL" id="GFH43404.1"/>
    </source>
</evidence>
<protein>
    <submittedName>
        <fullName evidence="1">Uncharacterized protein</fullName>
    </submittedName>
</protein>
<gene>
    <name evidence="1" type="ORF">Hs30E_19550</name>
</gene>
<name>A0A6A0BFY1_9LACT</name>
<sequence>MKAENEASANLIKEIAKFSIKMLQSEETKNNPEMVVAISELLKIGYISSDFKI</sequence>
<accession>A0A6A0BFY1</accession>
<dbReference type="EMBL" id="BLLI01000088">
    <property type="protein sequence ID" value="GFH43404.1"/>
    <property type="molecule type" value="Genomic_DNA"/>
</dbReference>
<dbReference type="RefSeq" id="WP_172209838.1">
    <property type="nucleotide sequence ID" value="NZ_BLLI01000088.1"/>
</dbReference>
<reference evidence="1 2" key="1">
    <citation type="submission" date="2020-02" db="EMBL/GenBank/DDBJ databases">
        <title>Draft genome sequence of Lactococcus sp. Hs30E4-3.</title>
        <authorList>
            <person name="Noda S."/>
            <person name="Yuki M."/>
            <person name="Ohkuma M."/>
        </authorList>
    </citation>
    <scope>NUCLEOTIDE SEQUENCE [LARGE SCALE GENOMIC DNA]</scope>
    <source>
        <strain evidence="1 2">Hs30E4-3</strain>
    </source>
</reference>
<organism evidence="1 2">
    <name type="scientific">Pseudolactococcus hodotermopsidis</name>
    <dbReference type="NCBI Taxonomy" id="2709157"/>
    <lineage>
        <taxon>Bacteria</taxon>
        <taxon>Bacillati</taxon>
        <taxon>Bacillota</taxon>
        <taxon>Bacilli</taxon>
        <taxon>Lactobacillales</taxon>
        <taxon>Streptococcaceae</taxon>
        <taxon>Pseudolactococcus</taxon>
    </lineage>
</organism>
<dbReference type="Proteomes" id="UP000480303">
    <property type="component" value="Unassembled WGS sequence"/>
</dbReference>
<proteinExistence type="predicted"/>
<keyword evidence="2" id="KW-1185">Reference proteome</keyword>
<comment type="caution">
    <text evidence="1">The sequence shown here is derived from an EMBL/GenBank/DDBJ whole genome shotgun (WGS) entry which is preliminary data.</text>
</comment>